<dbReference type="Proteomes" id="UP000787672">
    <property type="component" value="Unassembled WGS sequence"/>
</dbReference>
<protein>
    <recommendedName>
        <fullName evidence="1">Peptidase M20 domain-containing protein 2</fullName>
    </recommendedName>
</protein>
<comment type="similarity">
    <text evidence="1">Belongs to the peptidase M20A family.</text>
</comment>
<dbReference type="Pfam" id="PF07687">
    <property type="entry name" value="M20_dimer"/>
    <property type="match status" value="1"/>
</dbReference>
<evidence type="ECO:0000256" key="1">
    <source>
        <dbReference type="PIRNR" id="PIRNR037226"/>
    </source>
</evidence>
<organism evidence="3 4">
    <name type="scientific">Dysosmobacter acutus</name>
    <dbReference type="NCBI Taxonomy" id="2841504"/>
    <lineage>
        <taxon>Bacteria</taxon>
        <taxon>Bacillati</taxon>
        <taxon>Bacillota</taxon>
        <taxon>Clostridia</taxon>
        <taxon>Eubacteriales</taxon>
        <taxon>Oscillospiraceae</taxon>
        <taxon>Dysosmobacter</taxon>
    </lineage>
</organism>
<dbReference type="PANTHER" id="PTHR30575">
    <property type="entry name" value="PEPTIDASE M20"/>
    <property type="match status" value="1"/>
</dbReference>
<dbReference type="RefSeq" id="WP_216631941.1">
    <property type="nucleotide sequence ID" value="NZ_JAHLQN010000001.1"/>
</dbReference>
<name>A0ABS6F840_9FIRM</name>
<reference evidence="3 4" key="1">
    <citation type="submission" date="2021-06" db="EMBL/GenBank/DDBJ databases">
        <authorList>
            <person name="Sun Q."/>
            <person name="Li D."/>
        </authorList>
    </citation>
    <scope>NUCLEOTIDE SEQUENCE [LARGE SCALE GENOMIC DNA]</scope>
    <source>
        <strain evidence="3 4">MSJ-2</strain>
    </source>
</reference>
<dbReference type="InterPro" id="IPR017439">
    <property type="entry name" value="Amidohydrolase"/>
</dbReference>
<dbReference type="InterPro" id="IPR011650">
    <property type="entry name" value="Peptidase_M20_dimer"/>
</dbReference>
<comment type="caution">
    <text evidence="3">The sequence shown here is derived from an EMBL/GenBank/DDBJ whole genome shotgun (WGS) entry which is preliminary data.</text>
</comment>
<keyword evidence="4" id="KW-1185">Reference proteome</keyword>
<dbReference type="Pfam" id="PF01546">
    <property type="entry name" value="Peptidase_M20"/>
    <property type="match status" value="1"/>
</dbReference>
<dbReference type="PIRSF" id="PIRSF037226">
    <property type="entry name" value="Amidohydrolase_ACY1L2_prd"/>
    <property type="match status" value="1"/>
</dbReference>
<dbReference type="NCBIfam" id="TIGR01891">
    <property type="entry name" value="amidohydrolases"/>
    <property type="match status" value="1"/>
</dbReference>
<sequence>MKEQVFARIDQCRGELVDLADRIFDNPELSMEEHQASTWLADSLERYGFFVERGIAGLETAFRATFESGHGGPSFGLLCEYDALEKQGHACGHHAQGPCILGAAIALKDAAAGRDFKVVVYGTPAEERYSGKNIMIEKGCFKDIDVAFMMHMDGATRVDVKYLANIHYQVIFRGIAAHAGRKPEEGRSALDALILSFNGIEFLREHVIDDVRMHYTVVDAGAPANSVSPRAVGSFILRSYDMEYLEQVAARFRKIMEGAALMTETSVEIIEETRMYNMIPILTLNDLLMENAHLVGAPQIQPPRAKTGSSDFMNVCHILPGACIRMAFVPITVGPHSQGYYDAGKTELCHNSMIQGAKIIAGAICDLLEKPELLDAVKKEFTENQLHKNRQTYTGPYS</sequence>
<evidence type="ECO:0000313" key="3">
    <source>
        <dbReference type="EMBL" id="MBU5626459.1"/>
    </source>
</evidence>
<proteinExistence type="inferred from homology"/>
<dbReference type="InterPro" id="IPR052030">
    <property type="entry name" value="Peptidase_M20/M20A_hydrolases"/>
</dbReference>
<evidence type="ECO:0000313" key="4">
    <source>
        <dbReference type="Proteomes" id="UP000787672"/>
    </source>
</evidence>
<accession>A0ABS6F840</accession>
<dbReference type="EMBL" id="JAHLQN010000001">
    <property type="protein sequence ID" value="MBU5626459.1"/>
    <property type="molecule type" value="Genomic_DNA"/>
</dbReference>
<dbReference type="InterPro" id="IPR017144">
    <property type="entry name" value="Xaa-Arg_dipeptidase"/>
</dbReference>
<evidence type="ECO:0000259" key="2">
    <source>
        <dbReference type="Pfam" id="PF07687"/>
    </source>
</evidence>
<gene>
    <name evidence="3" type="ORF">KQI82_05920</name>
</gene>
<dbReference type="PANTHER" id="PTHR30575:SF0">
    <property type="entry name" value="XAA-ARG DIPEPTIDASE"/>
    <property type="match status" value="1"/>
</dbReference>
<dbReference type="InterPro" id="IPR002933">
    <property type="entry name" value="Peptidase_M20"/>
</dbReference>
<feature type="domain" description="Peptidase M20 dimerisation" evidence="2">
    <location>
        <begin position="167"/>
        <end position="258"/>
    </location>
</feature>